<name>A0A0G0XJU2_9BACT</name>
<comment type="caution">
    <text evidence="2">The sequence shown here is derived from an EMBL/GenBank/DDBJ whole genome shotgun (WGS) entry which is preliminary data.</text>
</comment>
<gene>
    <name evidence="2" type="ORF">UU85_C0006G0012</name>
</gene>
<evidence type="ECO:0000313" key="2">
    <source>
        <dbReference type="EMBL" id="KKS25144.1"/>
    </source>
</evidence>
<dbReference type="AlphaFoldDB" id="A0A0G0XJU2"/>
<dbReference type="Proteomes" id="UP000034256">
    <property type="component" value="Unassembled WGS sequence"/>
</dbReference>
<accession>A0A0G0XJU2</accession>
<feature type="compositionally biased region" description="Acidic residues" evidence="1">
    <location>
        <begin position="40"/>
        <end position="69"/>
    </location>
</feature>
<dbReference type="EMBL" id="LCCF01000006">
    <property type="protein sequence ID" value="KKS25144.1"/>
    <property type="molecule type" value="Genomic_DNA"/>
</dbReference>
<sequence length="69" mass="7828">MVTLGNRRAKQRRFAMFETKLMWADEITRKGSDGDLADGVVDDADDDDTDDDDDDVEDKDLGDTGEEEW</sequence>
<protein>
    <submittedName>
        <fullName evidence="2">Uncharacterized protein</fullName>
    </submittedName>
</protein>
<evidence type="ECO:0000256" key="1">
    <source>
        <dbReference type="SAM" id="MobiDB-lite"/>
    </source>
</evidence>
<evidence type="ECO:0000313" key="3">
    <source>
        <dbReference type="Proteomes" id="UP000034256"/>
    </source>
</evidence>
<proteinExistence type="predicted"/>
<feature type="region of interest" description="Disordered" evidence="1">
    <location>
        <begin position="28"/>
        <end position="69"/>
    </location>
</feature>
<organism evidence="2 3">
    <name type="scientific">Candidatus Wolfebacteria bacterium GW2011_GWA2_42_10</name>
    <dbReference type="NCBI Taxonomy" id="1619004"/>
    <lineage>
        <taxon>Bacteria</taxon>
        <taxon>Candidatus Wolfeibacteriota</taxon>
    </lineage>
</organism>
<reference evidence="2 3" key="1">
    <citation type="journal article" date="2015" name="Nature">
        <title>rRNA introns, odd ribosomes, and small enigmatic genomes across a large radiation of phyla.</title>
        <authorList>
            <person name="Brown C.T."/>
            <person name="Hug L.A."/>
            <person name="Thomas B.C."/>
            <person name="Sharon I."/>
            <person name="Castelle C.J."/>
            <person name="Singh A."/>
            <person name="Wilkins M.J."/>
            <person name="Williams K.H."/>
            <person name="Banfield J.F."/>
        </authorList>
    </citation>
    <scope>NUCLEOTIDE SEQUENCE [LARGE SCALE GENOMIC DNA]</scope>
</reference>